<evidence type="ECO:0000313" key="2">
    <source>
        <dbReference type="Proteomes" id="UP000789405"/>
    </source>
</evidence>
<proteinExistence type="predicted"/>
<gene>
    <name evidence="1" type="ORF">DERYTH_LOCUS17314</name>
</gene>
<reference evidence="1" key="1">
    <citation type="submission" date="2021-06" db="EMBL/GenBank/DDBJ databases">
        <authorList>
            <person name="Kallberg Y."/>
            <person name="Tangrot J."/>
            <person name="Rosling A."/>
        </authorList>
    </citation>
    <scope>NUCLEOTIDE SEQUENCE</scope>
    <source>
        <strain evidence="1">MA453B</strain>
    </source>
</reference>
<evidence type="ECO:0000313" key="1">
    <source>
        <dbReference type="EMBL" id="CAG8755802.1"/>
    </source>
</evidence>
<dbReference type="Proteomes" id="UP000789405">
    <property type="component" value="Unassembled WGS sequence"/>
</dbReference>
<dbReference type="EMBL" id="CAJVPY010016187">
    <property type="protein sequence ID" value="CAG8755802.1"/>
    <property type="molecule type" value="Genomic_DNA"/>
</dbReference>
<sequence length="58" mass="6423">MIVVQLVITVQKIGVMDNSLSNNQEIITSEVVERINNTLTISEVVDLIILSIEANDQL</sequence>
<protein>
    <submittedName>
        <fullName evidence="1">26800_t:CDS:1</fullName>
    </submittedName>
</protein>
<name>A0A9N9J046_9GLOM</name>
<organism evidence="1 2">
    <name type="scientific">Dentiscutata erythropus</name>
    <dbReference type="NCBI Taxonomy" id="1348616"/>
    <lineage>
        <taxon>Eukaryota</taxon>
        <taxon>Fungi</taxon>
        <taxon>Fungi incertae sedis</taxon>
        <taxon>Mucoromycota</taxon>
        <taxon>Glomeromycotina</taxon>
        <taxon>Glomeromycetes</taxon>
        <taxon>Diversisporales</taxon>
        <taxon>Gigasporaceae</taxon>
        <taxon>Dentiscutata</taxon>
    </lineage>
</organism>
<keyword evidence="2" id="KW-1185">Reference proteome</keyword>
<accession>A0A9N9J046</accession>
<dbReference type="AlphaFoldDB" id="A0A9N9J046"/>
<comment type="caution">
    <text evidence="1">The sequence shown here is derived from an EMBL/GenBank/DDBJ whole genome shotgun (WGS) entry which is preliminary data.</text>
</comment>